<organism evidence="1 2">
    <name type="scientific">Trifolium medium</name>
    <dbReference type="NCBI Taxonomy" id="97028"/>
    <lineage>
        <taxon>Eukaryota</taxon>
        <taxon>Viridiplantae</taxon>
        <taxon>Streptophyta</taxon>
        <taxon>Embryophyta</taxon>
        <taxon>Tracheophyta</taxon>
        <taxon>Spermatophyta</taxon>
        <taxon>Magnoliopsida</taxon>
        <taxon>eudicotyledons</taxon>
        <taxon>Gunneridae</taxon>
        <taxon>Pentapetalae</taxon>
        <taxon>rosids</taxon>
        <taxon>fabids</taxon>
        <taxon>Fabales</taxon>
        <taxon>Fabaceae</taxon>
        <taxon>Papilionoideae</taxon>
        <taxon>50 kb inversion clade</taxon>
        <taxon>NPAAA clade</taxon>
        <taxon>Hologalegina</taxon>
        <taxon>IRL clade</taxon>
        <taxon>Trifolieae</taxon>
        <taxon>Trifolium</taxon>
    </lineage>
</organism>
<dbReference type="Proteomes" id="UP000265520">
    <property type="component" value="Unassembled WGS sequence"/>
</dbReference>
<evidence type="ECO:0000313" key="1">
    <source>
        <dbReference type="EMBL" id="MCI52556.1"/>
    </source>
</evidence>
<dbReference type="EMBL" id="LXQA010449052">
    <property type="protein sequence ID" value="MCI52556.1"/>
    <property type="molecule type" value="Genomic_DNA"/>
</dbReference>
<protein>
    <submittedName>
        <fullName evidence="1">Uncharacterized protein</fullName>
    </submittedName>
</protein>
<sequence>RFNGFNGSGRFNPVQSSFSPVLPTFGSWLPPGPLLCPVPGRTGRSGPVLTTLDILDSLPYNVGGF</sequence>
<proteinExistence type="predicted"/>
<comment type="caution">
    <text evidence="1">The sequence shown here is derived from an EMBL/GenBank/DDBJ whole genome shotgun (WGS) entry which is preliminary data.</text>
</comment>
<keyword evidence="2" id="KW-1185">Reference proteome</keyword>
<accession>A0A392SXE8</accession>
<feature type="non-terminal residue" evidence="1">
    <location>
        <position position="1"/>
    </location>
</feature>
<name>A0A392SXE8_9FABA</name>
<reference evidence="1 2" key="1">
    <citation type="journal article" date="2018" name="Front. Plant Sci.">
        <title>Red Clover (Trifolium pratense) and Zigzag Clover (T. medium) - A Picture of Genomic Similarities and Differences.</title>
        <authorList>
            <person name="Dluhosova J."/>
            <person name="Istvanek J."/>
            <person name="Nedelnik J."/>
            <person name="Repkova J."/>
        </authorList>
    </citation>
    <scope>NUCLEOTIDE SEQUENCE [LARGE SCALE GENOMIC DNA]</scope>
    <source>
        <strain evidence="2">cv. 10/8</strain>
        <tissue evidence="1">Leaf</tissue>
    </source>
</reference>
<evidence type="ECO:0000313" key="2">
    <source>
        <dbReference type="Proteomes" id="UP000265520"/>
    </source>
</evidence>
<dbReference type="AlphaFoldDB" id="A0A392SXE8"/>